<dbReference type="AlphaFoldDB" id="A0A0E0HFP6"/>
<dbReference type="Gramene" id="ONIVA05G20460.1">
    <property type="protein sequence ID" value="ONIVA05G20460.1"/>
    <property type="gene ID" value="ONIVA05G20460"/>
</dbReference>
<organism evidence="2">
    <name type="scientific">Oryza nivara</name>
    <name type="common">Indian wild rice</name>
    <name type="synonym">Oryza sativa f. spontanea</name>
    <dbReference type="NCBI Taxonomy" id="4536"/>
    <lineage>
        <taxon>Eukaryota</taxon>
        <taxon>Viridiplantae</taxon>
        <taxon>Streptophyta</taxon>
        <taxon>Embryophyta</taxon>
        <taxon>Tracheophyta</taxon>
        <taxon>Spermatophyta</taxon>
        <taxon>Magnoliopsida</taxon>
        <taxon>Liliopsida</taxon>
        <taxon>Poales</taxon>
        <taxon>Poaceae</taxon>
        <taxon>BOP clade</taxon>
        <taxon>Oryzoideae</taxon>
        <taxon>Oryzeae</taxon>
        <taxon>Oryzinae</taxon>
        <taxon>Oryza</taxon>
    </lineage>
</organism>
<feature type="region of interest" description="Disordered" evidence="1">
    <location>
        <begin position="1"/>
        <end position="44"/>
    </location>
</feature>
<proteinExistence type="predicted"/>
<evidence type="ECO:0000313" key="2">
    <source>
        <dbReference type="EnsemblPlants" id="ONIVA05G20460.1"/>
    </source>
</evidence>
<reference evidence="2" key="1">
    <citation type="submission" date="2015-04" db="UniProtKB">
        <authorList>
            <consortium name="EnsemblPlants"/>
        </authorList>
    </citation>
    <scope>IDENTIFICATION</scope>
    <source>
        <strain evidence="2">SL10</strain>
    </source>
</reference>
<protein>
    <submittedName>
        <fullName evidence="2">Uncharacterized protein</fullName>
    </submittedName>
</protein>
<reference evidence="2" key="2">
    <citation type="submission" date="2018-04" db="EMBL/GenBank/DDBJ databases">
        <title>OnivRS2 (Oryza nivara Reference Sequence Version 2).</title>
        <authorList>
            <person name="Zhang J."/>
            <person name="Kudrna D."/>
            <person name="Lee S."/>
            <person name="Talag J."/>
            <person name="Rajasekar S."/>
            <person name="Welchert J."/>
            <person name="Hsing Y.-I."/>
            <person name="Wing R.A."/>
        </authorList>
    </citation>
    <scope>NUCLEOTIDE SEQUENCE [LARGE SCALE GENOMIC DNA]</scope>
    <source>
        <strain evidence="2">SL10</strain>
    </source>
</reference>
<dbReference type="Proteomes" id="UP000006591">
    <property type="component" value="Chromosome 5"/>
</dbReference>
<accession>A0A0E0HFP6</accession>
<dbReference type="EnsemblPlants" id="ONIVA05G20460.1">
    <property type="protein sequence ID" value="ONIVA05G20460.1"/>
    <property type="gene ID" value="ONIVA05G20460"/>
</dbReference>
<evidence type="ECO:0000256" key="1">
    <source>
        <dbReference type="SAM" id="MobiDB-lite"/>
    </source>
</evidence>
<evidence type="ECO:0000313" key="3">
    <source>
        <dbReference type="Proteomes" id="UP000006591"/>
    </source>
</evidence>
<dbReference type="HOGENOM" id="CLU_2125091_0_0_1"/>
<keyword evidence="3" id="KW-1185">Reference proteome</keyword>
<name>A0A0E0HFP6_ORYNI</name>
<sequence length="114" mass="12434">MRSGGEAVPVTSWHRGGAAAAAVQGRGEPASRKSGGGGSGMMRSDEPDLAWHRLWARWRWATAGAALAGGWRDGSTSIVEWRRVRHWWIRLDTVVGAETTGDCGLEARRLHLHH</sequence>